<feature type="transmembrane region" description="Helical" evidence="9">
    <location>
        <begin position="178"/>
        <end position="200"/>
    </location>
</feature>
<feature type="transmembrane region" description="Helical" evidence="9">
    <location>
        <begin position="98"/>
        <end position="116"/>
    </location>
</feature>
<keyword evidence="3 9" id="KW-1133">Transmembrane helix</keyword>
<evidence type="ECO:0000256" key="3">
    <source>
        <dbReference type="ARBA" id="ARBA00022989"/>
    </source>
</evidence>
<keyword evidence="2 9" id="KW-0812">Transmembrane</keyword>
<evidence type="ECO:0000256" key="5">
    <source>
        <dbReference type="ARBA" id="ARBA00023136"/>
    </source>
</evidence>
<protein>
    <recommendedName>
        <fullName evidence="10">G-protein coupled receptors family 1 profile domain-containing protein</fullName>
    </recommendedName>
</protein>
<dbReference type="PRINTS" id="PR00237">
    <property type="entry name" value="GPCRRHODOPSN"/>
</dbReference>
<dbReference type="SUPFAM" id="SSF81321">
    <property type="entry name" value="Family A G protein-coupled receptor-like"/>
    <property type="match status" value="1"/>
</dbReference>
<proteinExistence type="predicted"/>
<evidence type="ECO:0000256" key="2">
    <source>
        <dbReference type="ARBA" id="ARBA00022692"/>
    </source>
</evidence>
<organism evidence="11 12">
    <name type="scientific">Clytia hemisphaerica</name>
    <dbReference type="NCBI Taxonomy" id="252671"/>
    <lineage>
        <taxon>Eukaryota</taxon>
        <taxon>Metazoa</taxon>
        <taxon>Cnidaria</taxon>
        <taxon>Hydrozoa</taxon>
        <taxon>Hydroidolina</taxon>
        <taxon>Leptothecata</taxon>
        <taxon>Obeliida</taxon>
        <taxon>Clytiidae</taxon>
        <taxon>Clytia</taxon>
    </lineage>
</organism>
<keyword evidence="12" id="KW-1185">Reference proteome</keyword>
<keyword evidence="6" id="KW-0675">Receptor</keyword>
<feature type="transmembrane region" description="Helical" evidence="9">
    <location>
        <begin position="382"/>
        <end position="402"/>
    </location>
</feature>
<dbReference type="PROSITE" id="PS50262">
    <property type="entry name" value="G_PROTEIN_RECEP_F1_2"/>
    <property type="match status" value="1"/>
</dbReference>
<dbReference type="Gene3D" id="1.20.1070.10">
    <property type="entry name" value="Rhodopsin 7-helix transmembrane proteins"/>
    <property type="match status" value="1"/>
</dbReference>
<dbReference type="AlphaFoldDB" id="A0A7M5V4W9"/>
<feature type="region of interest" description="Disordered" evidence="8">
    <location>
        <begin position="464"/>
        <end position="500"/>
    </location>
</feature>
<sequence length="600" mass="67547">MRTLANIKIRIPAIIVSKSRKLLKMVTTFNNSSTRQNGGISNTNITVTEALNGLSDGLSLETKLSILCIILTFALLGNVILIVSILKTPRMRKSLTNQLILNLALCDVVIVITGIPGEIINQTLGTWVLGEIGCRLLYPVSTYAVIAAVTTLLMIGVDRFFAASYPFRYRTLKSKSHLTLGIVHVYALACVVPYAFHLTLTEDDGVIICDETWSDSTSTIYTIFLFVIQYGAPLPIIVALYAKTWIRIKHQNDSVIKNAESMHRGSKKRQDARKRESGEYARQSLLSVDNNSLAPNHSTRRRSRSLLDAIRESFISLTGEDGEHSHKYVSQTAIDRHKQTTKLLKLFICVILVFAVCMLPYHIIWLNIAITGKSLLSNETHYLIAYLLTYVNSVINPIIYGIHPRFRILYKNCIKEVLNCCTNVCFKRQFYETEEIRGSTADSVYSVWTPETFRKRISRTFSTGSKSSLKKRNKSRSDSLPKNGTSRRRSKTVPPTNIPVKKRSLTIPQITVTDIEHDIGDVFTDENRVKVSVSSSCSSENDDVFVTNNQALTEYRASFFNSNDEGNSKFDQRGLLYIDKDFVMSREGLLLLETMSESDC</sequence>
<feature type="region of interest" description="Disordered" evidence="8">
    <location>
        <begin position="259"/>
        <end position="278"/>
    </location>
</feature>
<keyword evidence="4" id="KW-0297">G-protein coupled receptor</keyword>
<dbReference type="SMART" id="SM01381">
    <property type="entry name" value="7TM_GPCR_Srsx"/>
    <property type="match status" value="1"/>
</dbReference>
<feature type="transmembrane region" description="Helical" evidence="9">
    <location>
        <begin position="220"/>
        <end position="242"/>
    </location>
</feature>
<dbReference type="OrthoDB" id="10053194at2759"/>
<feature type="transmembrane region" description="Helical" evidence="9">
    <location>
        <begin position="136"/>
        <end position="157"/>
    </location>
</feature>
<dbReference type="EnsemblMetazoa" id="CLYHEMT003452.1">
    <property type="protein sequence ID" value="CLYHEMP003452.1"/>
    <property type="gene ID" value="CLYHEMG003452"/>
</dbReference>
<evidence type="ECO:0000256" key="4">
    <source>
        <dbReference type="ARBA" id="ARBA00023040"/>
    </source>
</evidence>
<dbReference type="Proteomes" id="UP000594262">
    <property type="component" value="Unplaced"/>
</dbReference>
<evidence type="ECO:0000256" key="8">
    <source>
        <dbReference type="SAM" id="MobiDB-lite"/>
    </source>
</evidence>
<name>A0A7M5V4W9_9CNID</name>
<evidence type="ECO:0000256" key="9">
    <source>
        <dbReference type="SAM" id="Phobius"/>
    </source>
</evidence>
<dbReference type="Pfam" id="PF00001">
    <property type="entry name" value="7tm_1"/>
    <property type="match status" value="1"/>
</dbReference>
<dbReference type="InterPro" id="IPR017452">
    <property type="entry name" value="GPCR_Rhodpsn_7TM"/>
</dbReference>
<accession>A0A7M5V4W9</accession>
<dbReference type="PANTHER" id="PTHR45695:SF9">
    <property type="entry name" value="LEUCOKININ RECEPTOR"/>
    <property type="match status" value="1"/>
</dbReference>
<keyword evidence="5 9" id="KW-0472">Membrane</keyword>
<dbReference type="GO" id="GO:0004930">
    <property type="term" value="F:G protein-coupled receptor activity"/>
    <property type="evidence" value="ECO:0007669"/>
    <property type="project" value="UniProtKB-KW"/>
</dbReference>
<feature type="transmembrane region" description="Helical" evidence="9">
    <location>
        <begin position="346"/>
        <end position="370"/>
    </location>
</feature>
<evidence type="ECO:0000256" key="7">
    <source>
        <dbReference type="ARBA" id="ARBA00023224"/>
    </source>
</evidence>
<reference evidence="11" key="1">
    <citation type="submission" date="2021-01" db="UniProtKB">
        <authorList>
            <consortium name="EnsemblMetazoa"/>
        </authorList>
    </citation>
    <scope>IDENTIFICATION</scope>
</reference>
<comment type="subcellular location">
    <subcellularLocation>
        <location evidence="1">Membrane</location>
        <topology evidence="1">Multi-pass membrane protein</topology>
    </subcellularLocation>
</comment>
<dbReference type="CDD" id="cd00637">
    <property type="entry name" value="7tm_classA_rhodopsin-like"/>
    <property type="match status" value="1"/>
</dbReference>
<evidence type="ECO:0000313" key="12">
    <source>
        <dbReference type="Proteomes" id="UP000594262"/>
    </source>
</evidence>
<dbReference type="PANTHER" id="PTHR45695">
    <property type="entry name" value="LEUCOKININ RECEPTOR-RELATED"/>
    <property type="match status" value="1"/>
</dbReference>
<dbReference type="GO" id="GO:0005886">
    <property type="term" value="C:plasma membrane"/>
    <property type="evidence" value="ECO:0007669"/>
    <property type="project" value="TreeGrafter"/>
</dbReference>
<keyword evidence="7" id="KW-0807">Transducer</keyword>
<dbReference type="InterPro" id="IPR000276">
    <property type="entry name" value="GPCR_Rhodpsn"/>
</dbReference>
<evidence type="ECO:0000256" key="6">
    <source>
        <dbReference type="ARBA" id="ARBA00023170"/>
    </source>
</evidence>
<feature type="transmembrane region" description="Helical" evidence="9">
    <location>
        <begin position="64"/>
        <end position="86"/>
    </location>
</feature>
<evidence type="ECO:0000313" key="11">
    <source>
        <dbReference type="EnsemblMetazoa" id="CLYHEMP003452.1"/>
    </source>
</evidence>
<evidence type="ECO:0000259" key="10">
    <source>
        <dbReference type="PROSITE" id="PS50262"/>
    </source>
</evidence>
<evidence type="ECO:0000256" key="1">
    <source>
        <dbReference type="ARBA" id="ARBA00004141"/>
    </source>
</evidence>
<feature type="domain" description="G-protein coupled receptors family 1 profile" evidence="10">
    <location>
        <begin position="77"/>
        <end position="400"/>
    </location>
</feature>